<dbReference type="Pfam" id="PF04704">
    <property type="entry name" value="Zfx_Zfy_act"/>
    <property type="match status" value="1"/>
</dbReference>
<dbReference type="PANTHER" id="PTHR24381">
    <property type="entry name" value="ZINC FINGER PROTEIN"/>
    <property type="match status" value="1"/>
</dbReference>
<dbReference type="FunFam" id="3.30.160.60:FF:000607">
    <property type="entry name" value="zinc finger X-chromosomal protein-like isoform X1"/>
    <property type="match status" value="1"/>
</dbReference>
<dbReference type="InterPro" id="IPR036236">
    <property type="entry name" value="Znf_C2H2_sf"/>
</dbReference>
<organism evidence="16 17">
    <name type="scientific">Callithrix jacchus</name>
    <name type="common">White-tufted-ear marmoset</name>
    <name type="synonym">Simia Jacchus</name>
    <dbReference type="NCBI Taxonomy" id="9483"/>
    <lineage>
        <taxon>Eukaryota</taxon>
        <taxon>Metazoa</taxon>
        <taxon>Chordata</taxon>
        <taxon>Craniata</taxon>
        <taxon>Vertebrata</taxon>
        <taxon>Euteleostomi</taxon>
        <taxon>Mammalia</taxon>
        <taxon>Eutheria</taxon>
        <taxon>Euarchontoglires</taxon>
        <taxon>Primates</taxon>
        <taxon>Haplorrhini</taxon>
        <taxon>Platyrrhini</taxon>
        <taxon>Cebidae</taxon>
        <taxon>Callitrichinae</taxon>
        <taxon>Callithrix</taxon>
        <taxon>Callithrix</taxon>
    </lineage>
</organism>
<comment type="subcellular location">
    <subcellularLocation>
        <location evidence="1">Nucleus</location>
    </subcellularLocation>
</comment>
<evidence type="ECO:0000256" key="7">
    <source>
        <dbReference type="ARBA" id="ARBA00023015"/>
    </source>
</evidence>
<evidence type="ECO:0000256" key="10">
    <source>
        <dbReference type="ARBA" id="ARBA00023163"/>
    </source>
</evidence>
<feature type="domain" description="C2H2-type" evidence="15">
    <location>
        <begin position="405"/>
        <end position="432"/>
    </location>
</feature>
<dbReference type="SUPFAM" id="SSF57667">
    <property type="entry name" value="beta-beta-alpha zinc fingers"/>
    <property type="match status" value="7"/>
</dbReference>
<keyword evidence="9" id="KW-0010">Activator</keyword>
<evidence type="ECO:0000256" key="5">
    <source>
        <dbReference type="ARBA" id="ARBA00022771"/>
    </source>
</evidence>
<dbReference type="InterPro" id="IPR013087">
    <property type="entry name" value="Znf_C2H2_type"/>
</dbReference>
<dbReference type="GO" id="GO:0000981">
    <property type="term" value="F:DNA-binding transcription factor activity, RNA polymerase II-specific"/>
    <property type="evidence" value="ECO:0007669"/>
    <property type="project" value="TreeGrafter"/>
</dbReference>
<proteinExistence type="inferred from homology"/>
<evidence type="ECO:0000256" key="3">
    <source>
        <dbReference type="ARBA" id="ARBA00022723"/>
    </source>
</evidence>
<feature type="domain" description="C2H2-type" evidence="15">
    <location>
        <begin position="465"/>
        <end position="492"/>
    </location>
</feature>
<feature type="domain" description="C2H2-type" evidence="15">
    <location>
        <begin position="579"/>
        <end position="606"/>
    </location>
</feature>
<evidence type="ECO:0000256" key="13">
    <source>
        <dbReference type="PROSITE-ProRule" id="PRU00042"/>
    </source>
</evidence>
<dbReference type="GO" id="GO:0000977">
    <property type="term" value="F:RNA polymerase II transcription regulatory region sequence-specific DNA binding"/>
    <property type="evidence" value="ECO:0007669"/>
    <property type="project" value="TreeGrafter"/>
</dbReference>
<feature type="domain" description="C2H2-type" evidence="15">
    <location>
        <begin position="522"/>
        <end position="549"/>
    </location>
</feature>
<protein>
    <submittedName>
        <fullName evidence="16">Zinc finger protein Y-linked</fullName>
    </submittedName>
</protein>
<feature type="domain" description="C2H2-type" evidence="15">
    <location>
        <begin position="550"/>
        <end position="578"/>
    </location>
</feature>
<dbReference type="FunFam" id="3.30.160.60:FF:000209">
    <property type="entry name" value="Zinc finger protein 711"/>
    <property type="match status" value="3"/>
</dbReference>
<dbReference type="Pfam" id="PF13909">
    <property type="entry name" value="zf-H2C2_5"/>
    <property type="match status" value="1"/>
</dbReference>
<keyword evidence="17" id="KW-1185">Reference proteome</keyword>
<keyword evidence="5 13" id="KW-0863">Zinc-finger</keyword>
<dbReference type="AlphaFoldDB" id="F7CR57"/>
<keyword evidence="3" id="KW-0479">Metal-binding</keyword>
<feature type="domain" description="C2H2-type" evidence="15">
    <location>
        <begin position="436"/>
        <end position="464"/>
    </location>
</feature>
<dbReference type="PROSITE" id="PS50157">
    <property type="entry name" value="ZINC_FINGER_C2H2_2"/>
    <property type="match status" value="12"/>
</dbReference>
<dbReference type="Ensembl" id="ENSCJAT00000053121.4">
    <property type="protein sequence ID" value="ENSCJAP00000049931.3"/>
    <property type="gene ID" value="ENSCJAG00000078569.1"/>
</dbReference>
<dbReference type="GeneTree" id="ENSGT00940000158684"/>
<evidence type="ECO:0000313" key="16">
    <source>
        <dbReference type="Ensembl" id="ENSCJAP00000049931.3"/>
    </source>
</evidence>
<evidence type="ECO:0000256" key="12">
    <source>
        <dbReference type="ARBA" id="ARBA00038206"/>
    </source>
</evidence>
<dbReference type="InterPro" id="IPR006794">
    <property type="entry name" value="Transcrp_activ_Zfx/Zfy-dom"/>
</dbReference>
<reference evidence="16" key="2">
    <citation type="submission" date="2025-08" db="UniProtKB">
        <authorList>
            <consortium name="Ensembl"/>
        </authorList>
    </citation>
    <scope>IDENTIFICATION</scope>
</reference>
<dbReference type="Bgee" id="ENSCJAG00000004841">
    <property type="expression patterns" value="Expressed in ovary and 6 other cell types or tissues"/>
</dbReference>
<feature type="domain" description="C2H2-type" evidence="15">
    <location>
        <begin position="607"/>
        <end position="635"/>
    </location>
</feature>
<feature type="region of interest" description="Disordered" evidence="14">
    <location>
        <begin position="273"/>
        <end position="292"/>
    </location>
</feature>
<keyword evidence="11" id="KW-0539">Nucleus</keyword>
<accession>F7CR57</accession>
<feature type="domain" description="C2H2-type" evidence="15">
    <location>
        <begin position="693"/>
        <end position="720"/>
    </location>
</feature>
<dbReference type="FunFam" id="3.30.160.60:FF:000054">
    <property type="entry name" value="Zinc finger protein 711"/>
    <property type="match status" value="1"/>
</dbReference>
<dbReference type="PANTHER" id="PTHR24381:SF393">
    <property type="entry name" value="CHROMATIN-LINKED ADAPTOR FOR MSL PROTEINS, ISOFORM B"/>
    <property type="match status" value="1"/>
</dbReference>
<feature type="domain" description="C2H2-type" evidence="15">
    <location>
        <begin position="636"/>
        <end position="663"/>
    </location>
</feature>
<keyword evidence="6" id="KW-0862">Zinc</keyword>
<reference evidence="16" key="1">
    <citation type="submission" date="2009-03" db="EMBL/GenBank/DDBJ databases">
        <authorList>
            <person name="Warren W."/>
            <person name="Ye L."/>
            <person name="Minx P."/>
            <person name="Worley K."/>
            <person name="Gibbs R."/>
            <person name="Wilson R.K."/>
        </authorList>
    </citation>
    <scope>NUCLEOTIDE SEQUENCE [LARGE SCALE GENOMIC DNA]</scope>
</reference>
<evidence type="ECO:0000256" key="6">
    <source>
        <dbReference type="ARBA" id="ARBA00022833"/>
    </source>
</evidence>
<evidence type="ECO:0000256" key="11">
    <source>
        <dbReference type="ARBA" id="ARBA00023242"/>
    </source>
</evidence>
<dbReference type="Proteomes" id="UP000008225">
    <property type="component" value="Chromosome Y"/>
</dbReference>
<keyword evidence="2" id="KW-0597">Phosphoprotein</keyword>
<keyword evidence="10" id="KW-0804">Transcription</keyword>
<feature type="domain" description="C2H2-type" evidence="15">
    <location>
        <begin position="664"/>
        <end position="692"/>
    </location>
</feature>
<evidence type="ECO:0000256" key="14">
    <source>
        <dbReference type="SAM" id="MobiDB-lite"/>
    </source>
</evidence>
<evidence type="ECO:0000313" key="17">
    <source>
        <dbReference type="Proteomes" id="UP000008225"/>
    </source>
</evidence>
<name>F7CR57_CALJA</name>
<evidence type="ECO:0000256" key="4">
    <source>
        <dbReference type="ARBA" id="ARBA00022737"/>
    </source>
</evidence>
<dbReference type="GO" id="GO:0008270">
    <property type="term" value="F:zinc ion binding"/>
    <property type="evidence" value="ECO:0007669"/>
    <property type="project" value="UniProtKB-KW"/>
</dbReference>
<evidence type="ECO:0000256" key="9">
    <source>
        <dbReference type="ARBA" id="ARBA00023159"/>
    </source>
</evidence>
<dbReference type="FunFam" id="3.30.160.60:FF:000461">
    <property type="entry name" value="Zinc finger X-chromosomal protein-like protein"/>
    <property type="match status" value="1"/>
</dbReference>
<dbReference type="Pfam" id="PF00096">
    <property type="entry name" value="zf-C2H2"/>
    <property type="match status" value="5"/>
</dbReference>
<feature type="domain" description="C2H2-type" evidence="15">
    <location>
        <begin position="493"/>
        <end position="521"/>
    </location>
</feature>
<keyword evidence="4" id="KW-0677">Repeat</keyword>
<sequence length="722" mass="81963">MDGDQIVVEVQETVFVSNIVDSDVTVHNFVPDDPDSVVIQDVIEDVVIEDVQCSDILEETDVSENVIIPEQVLDSDVTEEVSVSHCTVPDDVLASDITSSSVSMPEHVLTSESMHVCDIGHVEHVVRDNVVEAEIITDPLTSDVVSEEVLIADCAPETITDAGISVDQRDDDKGNCEDYLMISLDDAGKIEHDGSSGVTIDAESEMDPCKVDGTCPEVIKVYIFKADPGEDDLGGTVDIVENESENDHGVELLEQSSSVRVPREKMVYMTVNDSQQEDEDLSNNSDGIENRNGSASAVLHVDESVGLSRLTKQKPKKKRRSDARQYQTAIIIGPDGHPLTVYPCMICGKKFKSRGFLKRHMKNHPEHLAKKKYHCTDCDYTTNKKISLHNHLESHKLTSKAEKTIECVECGKHFSHAGALFTHKMVHKEKGANKMHKCKFCEYETAEQGLLNRHLLAVHSKNFPHICVECGKGFRHPSELKKHMRIHTGEKPYQCQYCEYRSADSSNLKTHIKTKHSKEMPFKCDICLLTFSDTKEVQQHTLVHQESRTHQCLHCDHKSSNSSDLKRHVISVHTKDYPHKCEMCDKGFHRPSELKKHVAVHKGKKMHQCRHCDFKIADPFVLSRHILSVHTKDLPFRCKRCRKGFNQQNELKKHMKTHSGRKVYQCEYCEYNTTDASGFKRHVISIHTKDYPHRCEYCKKGFRRPSEKNQHIMRHHKEVGLP</sequence>
<dbReference type="PROSITE" id="PS00028">
    <property type="entry name" value="ZINC_FINGER_C2H2_1"/>
    <property type="match status" value="7"/>
</dbReference>
<gene>
    <name evidence="16" type="primary">ZFY</name>
</gene>
<keyword evidence="7" id="KW-0805">Transcription regulation</keyword>
<feature type="domain" description="C2H2-type" evidence="15">
    <location>
        <begin position="342"/>
        <end position="372"/>
    </location>
</feature>
<evidence type="ECO:0000259" key="15">
    <source>
        <dbReference type="PROSITE" id="PS50157"/>
    </source>
</evidence>
<reference evidence="16" key="3">
    <citation type="submission" date="2025-09" db="UniProtKB">
        <authorList>
            <consortium name="Ensembl"/>
        </authorList>
    </citation>
    <scope>IDENTIFICATION</scope>
</reference>
<evidence type="ECO:0000256" key="2">
    <source>
        <dbReference type="ARBA" id="ARBA00022553"/>
    </source>
</evidence>
<evidence type="ECO:0000256" key="1">
    <source>
        <dbReference type="ARBA" id="ARBA00004123"/>
    </source>
</evidence>
<evidence type="ECO:0000256" key="8">
    <source>
        <dbReference type="ARBA" id="ARBA00023125"/>
    </source>
</evidence>
<comment type="similarity">
    <text evidence="12">Belongs to the krueppel C2H2-type zinc-finger protein family. ZFX/ZFY subfamily.</text>
</comment>
<dbReference type="FunFam" id="3.30.160.60:FF:000170">
    <property type="entry name" value="Zinc finger protein 711 isoform X2"/>
    <property type="match status" value="1"/>
</dbReference>
<dbReference type="SMART" id="SM00355">
    <property type="entry name" value="ZnF_C2H2"/>
    <property type="match status" value="13"/>
</dbReference>
<dbReference type="GO" id="GO:0005634">
    <property type="term" value="C:nucleus"/>
    <property type="evidence" value="ECO:0007669"/>
    <property type="project" value="UniProtKB-SubCell"/>
</dbReference>
<dbReference type="Gene3D" id="3.30.160.60">
    <property type="entry name" value="Classic Zinc Finger"/>
    <property type="match status" value="8"/>
</dbReference>
<keyword evidence="8" id="KW-0238">DNA-binding</keyword>
<feature type="compositionally biased region" description="Polar residues" evidence="14">
    <location>
        <begin position="282"/>
        <end position="292"/>
    </location>
</feature>